<proteinExistence type="predicted"/>
<protein>
    <submittedName>
        <fullName evidence="2">ATP-binding protein</fullName>
    </submittedName>
</protein>
<dbReference type="Gene3D" id="3.30.565.10">
    <property type="entry name" value="Histidine kinase-like ATPase, C-terminal domain"/>
    <property type="match status" value="1"/>
</dbReference>
<dbReference type="GO" id="GO:0005524">
    <property type="term" value="F:ATP binding"/>
    <property type="evidence" value="ECO:0007669"/>
    <property type="project" value="UniProtKB-KW"/>
</dbReference>
<gene>
    <name evidence="2" type="ORF">YA0871_06525</name>
</gene>
<dbReference type="InterPro" id="IPR036890">
    <property type="entry name" value="HATPase_C_sf"/>
</dbReference>
<evidence type="ECO:0000313" key="2">
    <source>
        <dbReference type="EMBL" id="MBI6632310.1"/>
    </source>
</evidence>
<dbReference type="Proteomes" id="UP000607562">
    <property type="component" value="Unassembled WGS sequence"/>
</dbReference>
<sequence length="1028" mass="117289">MADLLVRHLKVKAEEHSALRSLYSQWDFDEKLIPKALQTIGSLFPHYSRHDESHSKQILVNIERLLGDNVNLLTATDTWLLLESAYWHDIGMVVPYDDFQEAIDDPEFQEFVQSICAQPNHELHSLACAFTIKAHPTLIFECSTPLEMVSKFREFMAEWFRRKHPTRAEQIVRAPMATVGISSPRTELIPARLFKLLGRICQMHGAPFADLISERGLPFREAGLAQDDCHPRFVACMLRMGDLLDLDDNRFCPVMQRIAGDERSKVSKAHEDKHAGMRHLRIDQERIEVTAECETIDGYLEAFRWFDWLKKEVQDQRANWRDIVPNRELGLLPMLGPVSVRLGGNLQILKDGERPAFSIDANKAIELLQGNNLYESRFACVRELLQNAVDATLLRTWLVNRKKYDAEFWGTPDKEEMRALFGSAVIFVDLVESAHTETEKNKKSLWTLTVRDEGTGISREDLEYMLRIGGSQNNKARQREINQMPEWMKPSGTFGIGLQSVFMLCNEVSILTKSLFTNEIFDVTMYSPTGPEEGMVVLRRLSDDISFPHGTSFKLTFELDVFAKIWSESRSVESITSQVVSTMDPVLDERFPFEAASLADQIIVFGKHSLVPVRGSMTALHGQFEIQNTERELEGELELNPWKFIKTEQAEAKIWYEPNVGIHPSRSMTTFYRGQEFETKDVYFPSVRIAIDLMSGKAGSWLNFNRDKASSSAREMIESTVLACLQSAVEDDLRDSGQCDLLSSVQKRAEYSHFLKSMALAFQGEWIAISNQLGDAWLDCTIEGKDKKYRDLFKLSDWTVGIKQSDLEPEEKGRDLFIGDGGYGRTLSIILTEWVKTPGNTVKIAGSDSIYKQRPSFVGPEKIGGRQQRERIERAQFRNHYRLRGAPQELWDKSALATELASAMALLHGNRRYLLCVQDLFKSLALSSGTKIRARKIFPNLVGEGDQILLPFLFLGHAKQNGVTVESTPAQIDALCRWTQSRLSHSASFETIRCLYGDVINFIDNEVMRPTVYWERWRRARGLSEDSM</sequence>
<dbReference type="EMBL" id="JAEILM010000018">
    <property type="protein sequence ID" value="MBI6632310.1"/>
    <property type="molecule type" value="Genomic_DNA"/>
</dbReference>
<keyword evidence="3" id="KW-1185">Reference proteome</keyword>
<dbReference type="SUPFAM" id="SSF55874">
    <property type="entry name" value="ATPase domain of HSP90 chaperone/DNA topoisomerase II/histidine kinase"/>
    <property type="match status" value="1"/>
</dbReference>
<name>A0ABS0UWB8_9PSED</name>
<dbReference type="InterPro" id="IPR056471">
    <property type="entry name" value="HD-CE"/>
</dbReference>
<reference evidence="2 3" key="1">
    <citation type="submission" date="2020-12" db="EMBL/GenBank/DDBJ databases">
        <title>Comparative genomic insights into the epidemiology and virulence of plant pathogenic Pseudomonads from Turkey.</title>
        <authorList>
            <person name="Dillon M."/>
            <person name="Ruiz-Bedoya T."/>
            <person name="Bendalovic-Torma C."/>
            <person name="Guttman K.M."/>
            <person name="Kwak H."/>
            <person name="Middleton M.A."/>
            <person name="Wang P.W."/>
            <person name="Horuz S."/>
            <person name="Aysan Y."/>
            <person name="Guttman D.S."/>
        </authorList>
    </citation>
    <scope>NUCLEOTIDE SEQUENCE [LARGE SCALE GENOMIC DNA]</scope>
    <source>
        <strain evidence="2 3">Marul_2_1</strain>
    </source>
</reference>
<organism evidence="2 3">
    <name type="scientific">Pseudomonas paralactis</name>
    <dbReference type="NCBI Taxonomy" id="1615673"/>
    <lineage>
        <taxon>Bacteria</taxon>
        <taxon>Pseudomonadati</taxon>
        <taxon>Pseudomonadota</taxon>
        <taxon>Gammaproteobacteria</taxon>
        <taxon>Pseudomonadales</taxon>
        <taxon>Pseudomonadaceae</taxon>
        <taxon>Pseudomonas</taxon>
    </lineage>
</organism>
<comment type="caution">
    <text evidence="2">The sequence shown here is derived from an EMBL/GenBank/DDBJ whole genome shotgun (WGS) entry which is preliminary data.</text>
</comment>
<dbReference type="Pfam" id="PF24391">
    <property type="entry name" value="HD-CE"/>
    <property type="match status" value="1"/>
</dbReference>
<evidence type="ECO:0000313" key="3">
    <source>
        <dbReference type="Proteomes" id="UP000607562"/>
    </source>
</evidence>
<keyword evidence="2" id="KW-0067">ATP-binding</keyword>
<evidence type="ECO:0000259" key="1">
    <source>
        <dbReference type="Pfam" id="PF24391"/>
    </source>
</evidence>
<dbReference type="Pfam" id="PF13589">
    <property type="entry name" value="HATPase_c_3"/>
    <property type="match status" value="1"/>
</dbReference>
<accession>A0ABS0UWB8</accession>
<feature type="domain" description="HD-CE" evidence="1">
    <location>
        <begin position="44"/>
        <end position="314"/>
    </location>
</feature>
<keyword evidence="2" id="KW-0547">Nucleotide-binding</keyword>
<dbReference type="RefSeq" id="WP_198706989.1">
    <property type="nucleotide sequence ID" value="NZ_JAEILM010000018.1"/>
</dbReference>